<dbReference type="EMBL" id="PYXZ01000013">
    <property type="protein sequence ID" value="PUA79021.1"/>
    <property type="molecule type" value="Genomic_DNA"/>
</dbReference>
<protein>
    <submittedName>
        <fullName evidence="2">Uncharacterized protein</fullName>
    </submittedName>
</protein>
<keyword evidence="3" id="KW-1185">Reference proteome</keyword>
<organism evidence="2 3">
    <name type="scientific">Nocardioides currus</name>
    <dbReference type="NCBI Taxonomy" id="2133958"/>
    <lineage>
        <taxon>Bacteria</taxon>
        <taxon>Bacillati</taxon>
        <taxon>Actinomycetota</taxon>
        <taxon>Actinomycetes</taxon>
        <taxon>Propionibacteriales</taxon>
        <taxon>Nocardioidaceae</taxon>
        <taxon>Nocardioides</taxon>
    </lineage>
</organism>
<gene>
    <name evidence="2" type="ORF">C7S10_21340</name>
</gene>
<dbReference type="RefSeq" id="WP_108346842.1">
    <property type="nucleotide sequence ID" value="NZ_PYXZ01000013.1"/>
</dbReference>
<keyword evidence="1" id="KW-1133">Transmembrane helix</keyword>
<proteinExistence type="predicted"/>
<dbReference type="OrthoDB" id="3788165at2"/>
<name>A0A2R7YRP3_9ACTN</name>
<dbReference type="AlphaFoldDB" id="A0A2R7YRP3"/>
<accession>A0A2R7YRP3</accession>
<evidence type="ECO:0000313" key="3">
    <source>
        <dbReference type="Proteomes" id="UP000244867"/>
    </source>
</evidence>
<reference evidence="2 3" key="1">
    <citation type="submission" date="2018-03" db="EMBL/GenBank/DDBJ databases">
        <authorList>
            <person name="Keele B.F."/>
        </authorList>
    </citation>
    <scope>NUCLEOTIDE SEQUENCE [LARGE SCALE GENOMIC DNA]</scope>
    <source>
        <strain evidence="2 3">IB-3</strain>
    </source>
</reference>
<dbReference type="Proteomes" id="UP000244867">
    <property type="component" value="Unassembled WGS sequence"/>
</dbReference>
<comment type="caution">
    <text evidence="2">The sequence shown here is derived from an EMBL/GenBank/DDBJ whole genome shotgun (WGS) entry which is preliminary data.</text>
</comment>
<sequence>MTRTKLIGLVAAAIVVIGAVVVAVVWTQGDSAEAREAGSCEGASFVLESEREDNATEVSFEVQASEPGQAWDVRIAQGDQVLVEGTRTTDEDAEIDVDAYLAEGAAGDVTATASFEGQTCTATIPAS</sequence>
<keyword evidence="1" id="KW-0472">Membrane</keyword>
<feature type="transmembrane region" description="Helical" evidence="1">
    <location>
        <begin position="6"/>
        <end position="26"/>
    </location>
</feature>
<keyword evidence="1" id="KW-0812">Transmembrane</keyword>
<evidence type="ECO:0000256" key="1">
    <source>
        <dbReference type="SAM" id="Phobius"/>
    </source>
</evidence>
<evidence type="ECO:0000313" key="2">
    <source>
        <dbReference type="EMBL" id="PUA79021.1"/>
    </source>
</evidence>